<dbReference type="Gene3D" id="1.10.10.10">
    <property type="entry name" value="Winged helix-like DNA-binding domain superfamily/Winged helix DNA-binding domain"/>
    <property type="match status" value="1"/>
</dbReference>
<dbReference type="PANTHER" id="PTHR43712:SF2">
    <property type="entry name" value="O-METHYLTRANSFERASE CICE"/>
    <property type="match status" value="1"/>
</dbReference>
<dbReference type="InterPro" id="IPR016461">
    <property type="entry name" value="COMT-like"/>
</dbReference>
<sequence>MQLTVTPENLLEWIALRANLVPIPLLHAQIMPVLAKAVLEAADKGIFEAARYGSKTLAELNVTLQLNEKALGELMGLLTAMGYFNFRNNRFTLTRMARRFTLSDDPRSVHGLIVFNNRVTWDWMNHLGEYLQTGKGIQYHDTFTPEQWHYYQLGMVAASNAEVSEFARRVPLTKTIRSGNVATMLDIGGSHGNHAVALCRKYPALTATLLDLPQAIEQAAPMLAKQQMGNQVQHQVGNALIDDFGENAFDLVLMSNVAHHFTPEENQDVANKVAKALRPNGLFIINEFIRPDLSSPPELVGSSTNLFYGLSSTAGNYSIAEIQAWQQAAGLATHKVVWYRTIPGRAMVVARK</sequence>
<reference evidence="5" key="1">
    <citation type="submission" date="2020-09" db="EMBL/GenBank/DDBJ databases">
        <authorList>
            <person name="Kim M.K."/>
        </authorList>
    </citation>
    <scope>NUCLEOTIDE SEQUENCE</scope>
    <source>
        <strain evidence="5">BT702</strain>
    </source>
</reference>
<dbReference type="InterPro" id="IPR001077">
    <property type="entry name" value="COMT_C"/>
</dbReference>
<keyword evidence="1 5" id="KW-0489">Methyltransferase</keyword>
<accession>A0A927ATH0</accession>
<dbReference type="Proteomes" id="UP000598820">
    <property type="component" value="Unassembled WGS sequence"/>
</dbReference>
<proteinExistence type="predicted"/>
<dbReference type="AlphaFoldDB" id="A0A927ATH0"/>
<dbReference type="Pfam" id="PF00891">
    <property type="entry name" value="Methyltransf_2"/>
    <property type="match status" value="1"/>
</dbReference>
<keyword evidence="2" id="KW-0808">Transferase</keyword>
<dbReference type="InterPro" id="IPR029063">
    <property type="entry name" value="SAM-dependent_MTases_sf"/>
</dbReference>
<organism evidence="5 6">
    <name type="scientific">Spirosoma profusum</name>
    <dbReference type="NCBI Taxonomy" id="2771354"/>
    <lineage>
        <taxon>Bacteria</taxon>
        <taxon>Pseudomonadati</taxon>
        <taxon>Bacteroidota</taxon>
        <taxon>Cytophagia</taxon>
        <taxon>Cytophagales</taxon>
        <taxon>Cytophagaceae</taxon>
        <taxon>Spirosoma</taxon>
    </lineage>
</organism>
<dbReference type="SUPFAM" id="SSF46785">
    <property type="entry name" value="Winged helix' DNA-binding domain"/>
    <property type="match status" value="1"/>
</dbReference>
<dbReference type="PROSITE" id="PS51683">
    <property type="entry name" value="SAM_OMT_II"/>
    <property type="match status" value="1"/>
</dbReference>
<evidence type="ECO:0000256" key="1">
    <source>
        <dbReference type="ARBA" id="ARBA00022603"/>
    </source>
</evidence>
<dbReference type="RefSeq" id="WP_190886045.1">
    <property type="nucleotide sequence ID" value="NZ_JACWZY010000003.1"/>
</dbReference>
<feature type="domain" description="O-methyltransferase C-terminal" evidence="4">
    <location>
        <begin position="178"/>
        <end position="291"/>
    </location>
</feature>
<dbReference type="InterPro" id="IPR036390">
    <property type="entry name" value="WH_DNA-bd_sf"/>
</dbReference>
<comment type="caution">
    <text evidence="5">The sequence shown here is derived from an EMBL/GenBank/DDBJ whole genome shotgun (WGS) entry which is preliminary data.</text>
</comment>
<protein>
    <submittedName>
        <fullName evidence="5">Methyltransferase</fullName>
    </submittedName>
</protein>
<dbReference type="GO" id="GO:0032259">
    <property type="term" value="P:methylation"/>
    <property type="evidence" value="ECO:0007669"/>
    <property type="project" value="UniProtKB-KW"/>
</dbReference>
<evidence type="ECO:0000259" key="4">
    <source>
        <dbReference type="Pfam" id="PF00891"/>
    </source>
</evidence>
<keyword evidence="6" id="KW-1185">Reference proteome</keyword>
<dbReference type="InterPro" id="IPR036388">
    <property type="entry name" value="WH-like_DNA-bd_sf"/>
</dbReference>
<evidence type="ECO:0000313" key="6">
    <source>
        <dbReference type="Proteomes" id="UP000598820"/>
    </source>
</evidence>
<dbReference type="CDD" id="cd02440">
    <property type="entry name" value="AdoMet_MTases"/>
    <property type="match status" value="1"/>
</dbReference>
<dbReference type="GO" id="GO:0008171">
    <property type="term" value="F:O-methyltransferase activity"/>
    <property type="evidence" value="ECO:0007669"/>
    <property type="project" value="InterPro"/>
</dbReference>
<evidence type="ECO:0000256" key="2">
    <source>
        <dbReference type="ARBA" id="ARBA00022679"/>
    </source>
</evidence>
<gene>
    <name evidence="5" type="ORF">IC229_06095</name>
</gene>
<evidence type="ECO:0000313" key="5">
    <source>
        <dbReference type="EMBL" id="MBD2700197.1"/>
    </source>
</evidence>
<name>A0A927ATH0_9BACT</name>
<dbReference type="SUPFAM" id="SSF53335">
    <property type="entry name" value="S-adenosyl-L-methionine-dependent methyltransferases"/>
    <property type="match status" value="1"/>
</dbReference>
<keyword evidence="3" id="KW-0949">S-adenosyl-L-methionine</keyword>
<dbReference type="Gene3D" id="3.40.50.150">
    <property type="entry name" value="Vaccinia Virus protein VP39"/>
    <property type="match status" value="1"/>
</dbReference>
<evidence type="ECO:0000256" key="3">
    <source>
        <dbReference type="ARBA" id="ARBA00022691"/>
    </source>
</evidence>
<dbReference type="EMBL" id="JACWZY010000003">
    <property type="protein sequence ID" value="MBD2700197.1"/>
    <property type="molecule type" value="Genomic_DNA"/>
</dbReference>
<dbReference type="PANTHER" id="PTHR43712">
    <property type="entry name" value="PUTATIVE (AFU_ORTHOLOGUE AFUA_4G14580)-RELATED"/>
    <property type="match status" value="1"/>
</dbReference>